<comment type="caution">
    <text evidence="1">The sequence shown here is derived from an EMBL/GenBank/DDBJ whole genome shotgun (WGS) entry which is preliminary data.</text>
</comment>
<dbReference type="EMBL" id="NVUL01000017">
    <property type="protein sequence ID" value="PCI79437.1"/>
    <property type="molecule type" value="Genomic_DNA"/>
</dbReference>
<accession>A0A2A4XBL4</accession>
<evidence type="ECO:0000313" key="1">
    <source>
        <dbReference type="EMBL" id="PCI79437.1"/>
    </source>
</evidence>
<name>A0A2A4XBL4_9GAMM</name>
<dbReference type="Proteomes" id="UP000218767">
    <property type="component" value="Unassembled WGS sequence"/>
</dbReference>
<evidence type="ECO:0008006" key="3">
    <source>
        <dbReference type="Google" id="ProtNLM"/>
    </source>
</evidence>
<protein>
    <recommendedName>
        <fullName evidence="3">DUF4156 domain-containing protein</fullName>
    </recommendedName>
</protein>
<dbReference type="AlphaFoldDB" id="A0A2A4XBL4"/>
<reference evidence="2" key="1">
    <citation type="submission" date="2017-08" db="EMBL/GenBank/DDBJ databases">
        <title>A dynamic microbial community with high functional redundancy inhabits the cold, oxic subseafloor aquifer.</title>
        <authorList>
            <person name="Tully B.J."/>
            <person name="Wheat C.G."/>
            <person name="Glazer B.T."/>
            <person name="Huber J.A."/>
        </authorList>
    </citation>
    <scope>NUCLEOTIDE SEQUENCE [LARGE SCALE GENOMIC DNA]</scope>
</reference>
<dbReference type="InterPro" id="IPR025294">
    <property type="entry name" value="DUF4156"/>
</dbReference>
<gene>
    <name evidence="1" type="ORF">COB20_04785</name>
</gene>
<organism evidence="1 2">
    <name type="scientific">SAR86 cluster bacterium</name>
    <dbReference type="NCBI Taxonomy" id="2030880"/>
    <lineage>
        <taxon>Bacteria</taxon>
        <taxon>Pseudomonadati</taxon>
        <taxon>Pseudomonadota</taxon>
        <taxon>Gammaproteobacteria</taxon>
        <taxon>SAR86 cluster</taxon>
    </lineage>
</organism>
<evidence type="ECO:0000313" key="2">
    <source>
        <dbReference type="Proteomes" id="UP000218767"/>
    </source>
</evidence>
<dbReference type="PROSITE" id="PS51257">
    <property type="entry name" value="PROKAR_LIPOPROTEIN"/>
    <property type="match status" value="1"/>
</dbReference>
<sequence length="104" mass="11009">MKNFLLAAIAATAVTGCTWVQLTAEGENVSLVGVDLIGNCERIGRATSKTLDSIVTVERGGGRLQEELLTLARNEAGRMGGNSVVPESLIDNGQQDFGVYNCPR</sequence>
<proteinExistence type="predicted"/>
<dbReference type="Pfam" id="PF13698">
    <property type="entry name" value="DUF4156"/>
    <property type="match status" value="1"/>
</dbReference>